<dbReference type="PROSITE" id="PS50097">
    <property type="entry name" value="BTB"/>
    <property type="match status" value="1"/>
</dbReference>
<dbReference type="STRING" id="34690.A0A182TZ41"/>
<dbReference type="SUPFAM" id="SSF54695">
    <property type="entry name" value="POZ domain"/>
    <property type="match status" value="1"/>
</dbReference>
<name>A0A182TZ41_9DIPT</name>
<dbReference type="EnsemblMetazoa" id="AMEC010950-RA">
    <property type="protein sequence ID" value="AMEC010950-PA"/>
    <property type="gene ID" value="AMEC010950"/>
</dbReference>
<evidence type="ECO:0000313" key="6">
    <source>
        <dbReference type="Proteomes" id="UP000075902"/>
    </source>
</evidence>
<feature type="domain" description="BTB" evidence="4">
    <location>
        <begin position="31"/>
        <end position="96"/>
    </location>
</feature>
<dbReference type="PANTHER" id="PTHR23110">
    <property type="entry name" value="BTB DOMAIN TRANSCRIPTION FACTOR"/>
    <property type="match status" value="1"/>
</dbReference>
<dbReference type="AlphaFoldDB" id="A0A182TZ41"/>
<proteinExistence type="predicted"/>
<dbReference type="InterPro" id="IPR011333">
    <property type="entry name" value="SKP1/BTB/POZ_sf"/>
</dbReference>
<dbReference type="Proteomes" id="UP000075902">
    <property type="component" value="Unassembled WGS sequence"/>
</dbReference>
<evidence type="ECO:0000256" key="3">
    <source>
        <dbReference type="SAM" id="MobiDB-lite"/>
    </source>
</evidence>
<reference evidence="5" key="2">
    <citation type="submission" date="2020-05" db="UniProtKB">
        <authorList>
            <consortium name="EnsemblMetazoa"/>
        </authorList>
    </citation>
    <scope>IDENTIFICATION</scope>
    <source>
        <strain evidence="5">CM1001059</strain>
    </source>
</reference>
<evidence type="ECO:0000256" key="2">
    <source>
        <dbReference type="ARBA" id="ARBA00023242"/>
    </source>
</evidence>
<dbReference type="SMART" id="SM00225">
    <property type="entry name" value="BTB"/>
    <property type="match status" value="1"/>
</dbReference>
<sequence length="181" mass="20431">MCDNNVIIVWNGFTEHVSGVFRTFRHETALQDVILFCEGQFINTHKLLLASCSEVFRRIFLERANAYHLIRLIGFRYVDVSLLLDFMYDGEMALSQEQLPSLKQAALRLEIKSLANLVTSPERVSEQEADEQDTMSSANATTDNNLEVTSTGYVSPLELMAAVATLQQEEEPLLNNDLLLS</sequence>
<dbReference type="Gene3D" id="3.30.710.10">
    <property type="entry name" value="Potassium Channel Kv1.1, Chain A"/>
    <property type="match status" value="1"/>
</dbReference>
<protein>
    <recommendedName>
        <fullName evidence="4">BTB domain-containing protein</fullName>
    </recommendedName>
</protein>
<evidence type="ECO:0000256" key="1">
    <source>
        <dbReference type="ARBA" id="ARBA00004123"/>
    </source>
</evidence>
<comment type="subcellular location">
    <subcellularLocation>
        <location evidence="1">Nucleus</location>
    </subcellularLocation>
</comment>
<organism evidence="5 6">
    <name type="scientific">Anopheles melas</name>
    <dbReference type="NCBI Taxonomy" id="34690"/>
    <lineage>
        <taxon>Eukaryota</taxon>
        <taxon>Metazoa</taxon>
        <taxon>Ecdysozoa</taxon>
        <taxon>Arthropoda</taxon>
        <taxon>Hexapoda</taxon>
        <taxon>Insecta</taxon>
        <taxon>Pterygota</taxon>
        <taxon>Neoptera</taxon>
        <taxon>Endopterygota</taxon>
        <taxon>Diptera</taxon>
        <taxon>Nematocera</taxon>
        <taxon>Culicoidea</taxon>
        <taxon>Culicidae</taxon>
        <taxon>Anophelinae</taxon>
        <taxon>Anopheles</taxon>
    </lineage>
</organism>
<evidence type="ECO:0000313" key="5">
    <source>
        <dbReference type="EnsemblMetazoa" id="AMEC010950-PA"/>
    </source>
</evidence>
<dbReference type="InterPro" id="IPR000210">
    <property type="entry name" value="BTB/POZ_dom"/>
</dbReference>
<dbReference type="GO" id="GO:0005634">
    <property type="term" value="C:nucleus"/>
    <property type="evidence" value="ECO:0007669"/>
    <property type="project" value="UniProtKB-SubCell"/>
</dbReference>
<dbReference type="PANTHER" id="PTHR23110:SF109">
    <property type="entry name" value="FI07618P-RELATED"/>
    <property type="match status" value="1"/>
</dbReference>
<feature type="region of interest" description="Disordered" evidence="3">
    <location>
        <begin position="122"/>
        <end position="142"/>
    </location>
</feature>
<reference evidence="6" key="1">
    <citation type="submission" date="2014-01" db="EMBL/GenBank/DDBJ databases">
        <title>The Genome Sequence of Anopheles melas CM1001059_A (V2).</title>
        <authorList>
            <consortium name="The Broad Institute Genomics Platform"/>
            <person name="Neafsey D.E."/>
            <person name="Besansky N."/>
            <person name="Howell P."/>
            <person name="Walton C."/>
            <person name="Young S.K."/>
            <person name="Zeng Q."/>
            <person name="Gargeya S."/>
            <person name="Fitzgerald M."/>
            <person name="Haas B."/>
            <person name="Abouelleil A."/>
            <person name="Allen A.W."/>
            <person name="Alvarado L."/>
            <person name="Arachchi H.M."/>
            <person name="Berlin A.M."/>
            <person name="Chapman S.B."/>
            <person name="Gainer-Dewar J."/>
            <person name="Goldberg J."/>
            <person name="Griggs A."/>
            <person name="Gujja S."/>
            <person name="Hansen M."/>
            <person name="Howarth C."/>
            <person name="Imamovic A."/>
            <person name="Ireland A."/>
            <person name="Larimer J."/>
            <person name="McCowan C."/>
            <person name="Murphy C."/>
            <person name="Pearson M."/>
            <person name="Poon T.W."/>
            <person name="Priest M."/>
            <person name="Roberts A."/>
            <person name="Saif S."/>
            <person name="Shea T."/>
            <person name="Sisk P."/>
            <person name="Sykes S."/>
            <person name="Wortman J."/>
            <person name="Nusbaum C."/>
            <person name="Birren B."/>
        </authorList>
    </citation>
    <scope>NUCLEOTIDE SEQUENCE [LARGE SCALE GENOMIC DNA]</scope>
    <source>
        <strain evidence="6">CM1001059</strain>
    </source>
</reference>
<dbReference type="VEuPathDB" id="VectorBase:AMEC010950"/>
<evidence type="ECO:0000259" key="4">
    <source>
        <dbReference type="PROSITE" id="PS50097"/>
    </source>
</evidence>
<keyword evidence="6" id="KW-1185">Reference proteome</keyword>
<dbReference type="InterPro" id="IPR051095">
    <property type="entry name" value="Dros_DevTransReg"/>
</dbReference>
<dbReference type="Pfam" id="PF00651">
    <property type="entry name" value="BTB"/>
    <property type="match status" value="1"/>
</dbReference>
<accession>A0A182TZ41</accession>
<keyword evidence="2" id="KW-0539">Nucleus</keyword>
<dbReference type="GO" id="GO:0006357">
    <property type="term" value="P:regulation of transcription by RNA polymerase II"/>
    <property type="evidence" value="ECO:0007669"/>
    <property type="project" value="TreeGrafter"/>
</dbReference>